<dbReference type="PATRIC" id="fig|1218565.3.peg.1817"/>
<sequence>MFRTFLKQSFIISLFFCIFCFQNVFSETGGLNDRPVSLVFVCEPPSGADKPRYYKSTSLFFKRLKNKRVQENGTAFFVGYGSFSSELPGEQLNLAAQNGYDLYIFPKTVSENLPTSTNGVLPWIGFLAEKKEAVQSDKNVKSFFKKNKNRKSKTGKLKKSKQRFLNETKESDFENPSSVKKTEQKGIVESNTTESDSSQKEKTKQESVSKDISQTESSGSKSDIKKTKSSERSQKKKKSTGKERTSIKKDSEKKTKSTSTINDSKKKVESSSRRTATSESSEKKVESSKPQETSQTTSARPTTSNDKIRNDSFELIFDSLKFWFSTNTNPIEFPWNGERILFLAGDKTAEEWSSSLSEKTKDITFIRLLDSSQDLRFDDGIYYTGCASSRIPNEVSVLNFFFRGNRLIRLKQESFSLNSDGSGKSWELE</sequence>
<reference evidence="3 4" key="1">
    <citation type="submission" date="2013-01" db="EMBL/GenBank/DDBJ databases">
        <authorList>
            <person name="Harkins D.M."/>
            <person name="Durkin A.S."/>
            <person name="Brinkac L.M."/>
            <person name="Haft D.H."/>
            <person name="Selengut J.D."/>
            <person name="Sanka R."/>
            <person name="DePew J."/>
            <person name="Purushe J."/>
            <person name="Galloway R.L."/>
            <person name="Vinetz J.M."/>
            <person name="Sutton G.G."/>
            <person name="Nierman W.C."/>
            <person name="Fouts D.E."/>
        </authorList>
    </citation>
    <scope>NUCLEOTIDE SEQUENCE [LARGE SCALE GENOMIC DNA]</scope>
    <source>
        <strain evidence="3 4">79601</strain>
    </source>
</reference>
<feature type="signal peptide" evidence="2">
    <location>
        <begin position="1"/>
        <end position="26"/>
    </location>
</feature>
<dbReference type="RefSeq" id="WP_020773097.1">
    <property type="nucleotide sequence ID" value="NZ_ANIK01000034.1"/>
</dbReference>
<evidence type="ECO:0008006" key="5">
    <source>
        <dbReference type="Google" id="ProtNLM"/>
    </source>
</evidence>
<gene>
    <name evidence="3" type="ORF">LEP1GSC194_0871</name>
</gene>
<feature type="chain" id="PRO_5004076571" description="Lipoprotein" evidence="2">
    <location>
        <begin position="27"/>
        <end position="429"/>
    </location>
</feature>
<feature type="compositionally biased region" description="Basic and acidic residues" evidence="1">
    <location>
        <begin position="197"/>
        <end position="209"/>
    </location>
</feature>
<dbReference type="Proteomes" id="UP000011988">
    <property type="component" value="Unassembled WGS sequence"/>
</dbReference>
<evidence type="ECO:0000313" key="3">
    <source>
        <dbReference type="EMBL" id="EMJ95576.1"/>
    </source>
</evidence>
<feature type="compositionally biased region" description="Basic and acidic residues" evidence="1">
    <location>
        <begin position="280"/>
        <end position="289"/>
    </location>
</feature>
<organism evidence="3 4">
    <name type="scientific">Leptospira alstonii serovar Sichuan str. 79601</name>
    <dbReference type="NCBI Taxonomy" id="1218565"/>
    <lineage>
        <taxon>Bacteria</taxon>
        <taxon>Pseudomonadati</taxon>
        <taxon>Spirochaetota</taxon>
        <taxon>Spirochaetia</taxon>
        <taxon>Leptospirales</taxon>
        <taxon>Leptospiraceae</taxon>
        <taxon>Leptospira</taxon>
    </lineage>
</organism>
<protein>
    <recommendedName>
        <fullName evidence="5">Lipoprotein</fullName>
    </recommendedName>
</protein>
<feature type="compositionally biased region" description="Basic and acidic residues" evidence="1">
    <location>
        <begin position="240"/>
        <end position="255"/>
    </location>
</feature>
<dbReference type="EMBL" id="ANIK01000034">
    <property type="protein sequence ID" value="EMJ95576.1"/>
    <property type="molecule type" value="Genomic_DNA"/>
</dbReference>
<feature type="compositionally biased region" description="Polar residues" evidence="1">
    <location>
        <begin position="210"/>
        <end position="221"/>
    </location>
</feature>
<dbReference type="AlphaFoldDB" id="M6CYJ6"/>
<proteinExistence type="predicted"/>
<feature type="compositionally biased region" description="Polar residues" evidence="1">
    <location>
        <begin position="290"/>
        <end position="305"/>
    </location>
</feature>
<accession>M6CYJ6</accession>
<evidence type="ECO:0000313" key="4">
    <source>
        <dbReference type="Proteomes" id="UP000011988"/>
    </source>
</evidence>
<keyword evidence="2" id="KW-0732">Signal</keyword>
<feature type="compositionally biased region" description="Basic and acidic residues" evidence="1">
    <location>
        <begin position="222"/>
        <end position="233"/>
    </location>
</feature>
<feature type="compositionally biased region" description="Basic and acidic residues" evidence="1">
    <location>
        <begin position="263"/>
        <end position="272"/>
    </location>
</feature>
<dbReference type="OrthoDB" id="345979at2"/>
<name>M6CYJ6_9LEPT</name>
<evidence type="ECO:0000256" key="2">
    <source>
        <dbReference type="SAM" id="SignalP"/>
    </source>
</evidence>
<feature type="compositionally biased region" description="Basic residues" evidence="1">
    <location>
        <begin position="144"/>
        <end position="162"/>
    </location>
</feature>
<evidence type="ECO:0000256" key="1">
    <source>
        <dbReference type="SAM" id="MobiDB-lite"/>
    </source>
</evidence>
<feature type="region of interest" description="Disordered" evidence="1">
    <location>
        <begin position="144"/>
        <end position="306"/>
    </location>
</feature>
<comment type="caution">
    <text evidence="3">The sequence shown here is derived from an EMBL/GenBank/DDBJ whole genome shotgun (WGS) entry which is preliminary data.</text>
</comment>